<proteinExistence type="predicted"/>
<dbReference type="InterPro" id="IPR004158">
    <property type="entry name" value="DUF247_pln"/>
</dbReference>
<dbReference type="Proteomes" id="UP000237000">
    <property type="component" value="Unassembled WGS sequence"/>
</dbReference>
<dbReference type="PANTHER" id="PTHR31170">
    <property type="entry name" value="BNAC04G53230D PROTEIN"/>
    <property type="match status" value="1"/>
</dbReference>
<dbReference type="Pfam" id="PF03140">
    <property type="entry name" value="DUF247"/>
    <property type="match status" value="1"/>
</dbReference>
<gene>
    <name evidence="1" type="ORF">TorRG33x02_264770</name>
</gene>
<comment type="caution">
    <text evidence="1">The sequence shown here is derived from an EMBL/GenBank/DDBJ whole genome shotgun (WGS) entry which is preliminary data.</text>
</comment>
<protein>
    <submittedName>
        <fullName evidence="1">Uncharacterized protein</fullName>
    </submittedName>
</protein>
<name>A0A2P5D2B0_TREOI</name>
<dbReference type="OrthoDB" id="1849062at2759"/>
<keyword evidence="2" id="KW-1185">Reference proteome</keyword>
<accession>A0A2P5D2B0</accession>
<dbReference type="PANTHER" id="PTHR31170:SF25">
    <property type="entry name" value="BNAA09G04570D PROTEIN"/>
    <property type="match status" value="1"/>
</dbReference>
<sequence length="292" mass="33412">MSIEIERNDEINVGTVASARSNLDQLIEPKKKATEDGARAQWDEKTPPPKIQRVPFILRDQQEKLVRYYEPKWISIGTIHHGSEKLRVAEDRYKPEFAAKFVENSGYQSTEDLYKTIEDHIEELKNCFDDEVIEAFNKDHPDHEALTWMLFVDGCFVLQFIHSVVRESNPIRRPQTVDGYKSMNKDLCRKLRISINDRWQPAHLLDLLRMALVHDHSNAKSGRQHGKNSNQSDTGFLRGILALLPQFRSSRTGASTHGIPVVMTEIAPPAPPPNLSSSKTILLCKYCFSYSI</sequence>
<organism evidence="1 2">
    <name type="scientific">Trema orientale</name>
    <name type="common">Charcoal tree</name>
    <name type="synonym">Celtis orientalis</name>
    <dbReference type="NCBI Taxonomy" id="63057"/>
    <lineage>
        <taxon>Eukaryota</taxon>
        <taxon>Viridiplantae</taxon>
        <taxon>Streptophyta</taxon>
        <taxon>Embryophyta</taxon>
        <taxon>Tracheophyta</taxon>
        <taxon>Spermatophyta</taxon>
        <taxon>Magnoliopsida</taxon>
        <taxon>eudicotyledons</taxon>
        <taxon>Gunneridae</taxon>
        <taxon>Pentapetalae</taxon>
        <taxon>rosids</taxon>
        <taxon>fabids</taxon>
        <taxon>Rosales</taxon>
        <taxon>Cannabaceae</taxon>
        <taxon>Trema</taxon>
    </lineage>
</organism>
<evidence type="ECO:0000313" key="1">
    <source>
        <dbReference type="EMBL" id="PON67436.1"/>
    </source>
</evidence>
<dbReference type="InParanoid" id="A0A2P5D2B0"/>
<reference evidence="2" key="1">
    <citation type="submission" date="2016-06" db="EMBL/GenBank/DDBJ databases">
        <title>Parallel loss of symbiosis genes in relatives of nitrogen-fixing non-legume Parasponia.</title>
        <authorList>
            <person name="Van Velzen R."/>
            <person name="Holmer R."/>
            <person name="Bu F."/>
            <person name="Rutten L."/>
            <person name="Van Zeijl A."/>
            <person name="Liu W."/>
            <person name="Santuari L."/>
            <person name="Cao Q."/>
            <person name="Sharma T."/>
            <person name="Shen D."/>
            <person name="Roswanjaya Y."/>
            <person name="Wardhani T."/>
            <person name="Kalhor M.S."/>
            <person name="Jansen J."/>
            <person name="Van den Hoogen J."/>
            <person name="Gungor B."/>
            <person name="Hartog M."/>
            <person name="Hontelez J."/>
            <person name="Verver J."/>
            <person name="Yang W.-C."/>
            <person name="Schijlen E."/>
            <person name="Repin R."/>
            <person name="Schilthuizen M."/>
            <person name="Schranz E."/>
            <person name="Heidstra R."/>
            <person name="Miyata K."/>
            <person name="Fedorova E."/>
            <person name="Kohlen W."/>
            <person name="Bisseling T."/>
            <person name="Smit S."/>
            <person name="Geurts R."/>
        </authorList>
    </citation>
    <scope>NUCLEOTIDE SEQUENCE [LARGE SCALE GENOMIC DNA]</scope>
    <source>
        <strain evidence="2">cv. RG33-2</strain>
    </source>
</reference>
<dbReference type="AlphaFoldDB" id="A0A2P5D2B0"/>
<evidence type="ECO:0000313" key="2">
    <source>
        <dbReference type="Proteomes" id="UP000237000"/>
    </source>
</evidence>
<dbReference type="EMBL" id="JXTC01000304">
    <property type="protein sequence ID" value="PON67436.1"/>
    <property type="molecule type" value="Genomic_DNA"/>
</dbReference>